<dbReference type="AlphaFoldDB" id="A0A1I3UNP9"/>
<name>A0A1I3UNP9_9RHOB</name>
<sequence length="323" mass="36243">MTEKAPVGYLAELRRIERAARGRPRIGMNERLRDELLDLGQDPTMSFPSSDLSEPDTKARRPSMRVRFLGFYGAFGALPLPTTEEVARWVATGDRAFVRFTDIFATRFIQLFFRAHSDARRIGQFDRPDADKFQDWIGALGGVGSPAYHDRDRVRDTNRMPLMPLAAHRVKSPVRLRQMLQHHLGVPIRIDEFVPSWLIFEPDALSRLGQSGCALGRDTHLGNRIRTVGDKITIHIEAKSLDKYTRFLPGGDDHGQLADLVHWYLGRRFEVDIALWLPAGQVAPAKLGGGATLGWMAALPTDTPRAADQLLRAATYRLDPEAA</sequence>
<dbReference type="Proteomes" id="UP000199110">
    <property type="component" value="Unassembled WGS sequence"/>
</dbReference>
<dbReference type="PANTHER" id="PTHR35564:SF4">
    <property type="entry name" value="CYTOPLASMIC PROTEIN"/>
    <property type="match status" value="1"/>
</dbReference>
<evidence type="ECO:0000256" key="1">
    <source>
        <dbReference type="SAM" id="MobiDB-lite"/>
    </source>
</evidence>
<feature type="region of interest" description="Disordered" evidence="1">
    <location>
        <begin position="40"/>
        <end position="59"/>
    </location>
</feature>
<evidence type="ECO:0000313" key="3">
    <source>
        <dbReference type="Proteomes" id="UP000199110"/>
    </source>
</evidence>
<dbReference type="EMBL" id="FORA01000008">
    <property type="protein sequence ID" value="SFJ83481.1"/>
    <property type="molecule type" value="Genomic_DNA"/>
</dbReference>
<dbReference type="RefSeq" id="WP_175484962.1">
    <property type="nucleotide sequence ID" value="NZ_FORA01000008.1"/>
</dbReference>
<dbReference type="NCBIfam" id="TIGR03347">
    <property type="entry name" value="VI_chp_1"/>
    <property type="match status" value="1"/>
</dbReference>
<gene>
    <name evidence="2" type="ORF">SAMN04488095_3789</name>
</gene>
<feature type="compositionally biased region" description="Polar residues" evidence="1">
    <location>
        <begin position="43"/>
        <end position="52"/>
    </location>
</feature>
<reference evidence="2 3" key="1">
    <citation type="submission" date="2016-10" db="EMBL/GenBank/DDBJ databases">
        <authorList>
            <person name="de Groot N.N."/>
        </authorList>
    </citation>
    <scope>NUCLEOTIDE SEQUENCE [LARGE SCALE GENOMIC DNA]</scope>
    <source>
        <strain evidence="2 3">DSM 19073</strain>
    </source>
</reference>
<dbReference type="PANTHER" id="PTHR35564">
    <property type="match status" value="1"/>
</dbReference>
<keyword evidence="3" id="KW-1185">Reference proteome</keyword>
<dbReference type="InterPro" id="IPR010732">
    <property type="entry name" value="T6SS_TssG-like"/>
</dbReference>
<evidence type="ECO:0000313" key="2">
    <source>
        <dbReference type="EMBL" id="SFJ83481.1"/>
    </source>
</evidence>
<proteinExistence type="predicted"/>
<dbReference type="Pfam" id="PF06996">
    <property type="entry name" value="T6SS_TssG"/>
    <property type="match status" value="1"/>
</dbReference>
<organism evidence="2 3">
    <name type="scientific">Jannaschia pohangensis</name>
    <dbReference type="NCBI Taxonomy" id="390807"/>
    <lineage>
        <taxon>Bacteria</taxon>
        <taxon>Pseudomonadati</taxon>
        <taxon>Pseudomonadota</taxon>
        <taxon>Alphaproteobacteria</taxon>
        <taxon>Rhodobacterales</taxon>
        <taxon>Roseobacteraceae</taxon>
        <taxon>Jannaschia</taxon>
    </lineage>
</organism>
<dbReference type="STRING" id="390807.SAMN04488095_3789"/>
<accession>A0A1I3UNP9</accession>
<protein>
    <submittedName>
        <fullName evidence="2">Type VI secretion system protein ImpH</fullName>
    </submittedName>
</protein>